<evidence type="ECO:0000259" key="2">
    <source>
        <dbReference type="PROSITE" id="PS50878"/>
    </source>
</evidence>
<dbReference type="PANTHER" id="PTHR34047">
    <property type="entry name" value="NUCLEAR INTRON MATURASE 1, MITOCHONDRIAL-RELATED"/>
    <property type="match status" value="1"/>
</dbReference>
<comment type="similarity">
    <text evidence="1">Belongs to the bacterial reverse transcriptase family.</text>
</comment>
<name>A0A3E0HDT8_9FLAO</name>
<evidence type="ECO:0000256" key="1">
    <source>
        <dbReference type="ARBA" id="ARBA00034120"/>
    </source>
</evidence>
<dbReference type="Proteomes" id="UP000256884">
    <property type="component" value="Unassembled WGS sequence"/>
</dbReference>
<accession>A0A3E0HDT8</accession>
<protein>
    <submittedName>
        <fullName evidence="3">Reverse transcriptase (RNA-dependent DNA polymerase)</fullName>
    </submittedName>
</protein>
<keyword evidence="4" id="KW-1185">Reference proteome</keyword>
<keyword evidence="3" id="KW-0548">Nucleotidyltransferase</keyword>
<dbReference type="RefSeq" id="WP_170137063.1">
    <property type="nucleotide sequence ID" value="NZ_QUNS01000014.1"/>
</dbReference>
<dbReference type="GO" id="GO:0003964">
    <property type="term" value="F:RNA-directed DNA polymerase activity"/>
    <property type="evidence" value="ECO:0007669"/>
    <property type="project" value="UniProtKB-KW"/>
</dbReference>
<keyword evidence="3" id="KW-0808">Transferase</keyword>
<gene>
    <name evidence="3" type="ORF">C7448_11435</name>
</gene>
<dbReference type="AlphaFoldDB" id="A0A3E0HDT8"/>
<dbReference type="SUPFAM" id="SSF50494">
    <property type="entry name" value="Trypsin-like serine proteases"/>
    <property type="match status" value="1"/>
</dbReference>
<feature type="domain" description="Reverse transcriptase" evidence="2">
    <location>
        <begin position="286"/>
        <end position="527"/>
    </location>
</feature>
<organism evidence="3 4">
    <name type="scientific">Tenacibaculum gallaicum</name>
    <dbReference type="NCBI Taxonomy" id="561505"/>
    <lineage>
        <taxon>Bacteria</taxon>
        <taxon>Pseudomonadati</taxon>
        <taxon>Bacteroidota</taxon>
        <taxon>Flavobacteriia</taxon>
        <taxon>Flavobacteriales</taxon>
        <taxon>Flavobacteriaceae</taxon>
        <taxon>Tenacibaculum</taxon>
    </lineage>
</organism>
<dbReference type="InterPro" id="IPR043502">
    <property type="entry name" value="DNA/RNA_pol_sf"/>
</dbReference>
<proteinExistence type="inferred from homology"/>
<dbReference type="InterPro" id="IPR000477">
    <property type="entry name" value="RT_dom"/>
</dbReference>
<comment type="caution">
    <text evidence="3">The sequence shown here is derived from an EMBL/GenBank/DDBJ whole genome shotgun (WGS) entry which is preliminary data.</text>
</comment>
<keyword evidence="3" id="KW-0695">RNA-directed DNA polymerase</keyword>
<dbReference type="CDD" id="cd01646">
    <property type="entry name" value="RT_Bac_retron_I"/>
    <property type="match status" value="1"/>
</dbReference>
<dbReference type="Pfam" id="PF00078">
    <property type="entry name" value="RVT_1"/>
    <property type="match status" value="1"/>
</dbReference>
<sequence length="795" mass="92571">MPLISETLKSCSVKIKSIVAGVPSIGSGVIYQTPNKCHYNYILTAKHLLSEDSHTGFEFNKLQSIEISYYSDKFERLSFLKNNSLNENNIIIFEKEDLAILKIQKIEGFNFPSILVSDELENDEITFSCWSVFKANEDALSLFKFNRNDPSEKKINLENNITKEYLNGLSGSGVFIHNKNILLGVISKYPNENFENSTIECSRISFASINSKLHELGLIQLDTKESRLKREIGGKIVELYQAQINNSYLDLNTAIHRTRTDMNDDWFYDSLQYIDLLNSDYLYAELREYFYQNSYEASKAEKFYIPKNNFTLREAYIIPLIDRIIYMAIVGELGELIDDSLIPNVFSARYNRVAQNSLIINGVEQWLKLKYKISQEVNEIDNNQFKFNCILQVDILNYYDNIDKKLLIEKLKRIASNNNHLNTIHLLEKFLFSYSKKSTGLPQNNDASALLSSFYLNQVDVFVNNHTQSYYRFADDIKILCKDKYEARKFLVLLEKELKRCQLSVNSQKTKIVEIVDSYKEKSELIITRKEISSIFNPQIELIKVLSKSSNYQYRNEAFHSAIDLLSKNINIDGNENDNQARNLIFALRIIEHLGKSKIHFQTYQNELFKSLSKAVKVLKDKPWITPQICKILSLIEFDQFSTFFGLELKKLVLDEDFNLYPYQQFQIWLLFTKQKFKCNDLIMDASQKIEINDSTQKATTAAQILYLSTVDKHFKRILLRKLEENFTTGYFQNRAALIALRSFNLIEPKKEVIHLALSNSFAFTSKFGYKDLVFYHEIELNPEDQDLIEELFSI</sequence>
<dbReference type="InterPro" id="IPR009003">
    <property type="entry name" value="Peptidase_S1_PA"/>
</dbReference>
<reference evidence="3 4" key="1">
    <citation type="submission" date="2018-08" db="EMBL/GenBank/DDBJ databases">
        <title>Genomic Encyclopedia of Type Strains, Phase IV (KMG-IV): sequencing the most valuable type-strain genomes for metagenomic binning, comparative biology and taxonomic classification.</title>
        <authorList>
            <person name="Goeker M."/>
        </authorList>
    </citation>
    <scope>NUCLEOTIDE SEQUENCE [LARGE SCALE GENOMIC DNA]</scope>
    <source>
        <strain evidence="3 4">DSM 18841</strain>
    </source>
</reference>
<evidence type="ECO:0000313" key="3">
    <source>
        <dbReference type="EMBL" id="REH43392.1"/>
    </source>
</evidence>
<dbReference type="EMBL" id="QUNS01000014">
    <property type="protein sequence ID" value="REH43392.1"/>
    <property type="molecule type" value="Genomic_DNA"/>
</dbReference>
<dbReference type="PROSITE" id="PS50878">
    <property type="entry name" value="RT_POL"/>
    <property type="match status" value="1"/>
</dbReference>
<dbReference type="SUPFAM" id="SSF56672">
    <property type="entry name" value="DNA/RNA polymerases"/>
    <property type="match status" value="1"/>
</dbReference>
<evidence type="ECO:0000313" key="4">
    <source>
        <dbReference type="Proteomes" id="UP000256884"/>
    </source>
</evidence>
<dbReference type="PANTHER" id="PTHR34047:SF8">
    <property type="entry name" value="PROTEIN YKFC"/>
    <property type="match status" value="1"/>
</dbReference>
<dbReference type="InterPro" id="IPR051083">
    <property type="entry name" value="GrpII_Intron_Splice-Mob/Def"/>
</dbReference>